<keyword evidence="3" id="KW-1185">Reference proteome</keyword>
<dbReference type="InterPro" id="IPR006311">
    <property type="entry name" value="TAT_signal"/>
</dbReference>
<dbReference type="EMBL" id="JBEYRS010000003">
    <property type="protein sequence ID" value="MEW2362426.1"/>
    <property type="molecule type" value="Genomic_DNA"/>
</dbReference>
<evidence type="ECO:0000313" key="3">
    <source>
        <dbReference type="Proteomes" id="UP001553843"/>
    </source>
</evidence>
<accession>A0ABV3LSJ2</accession>
<protein>
    <submittedName>
        <fullName evidence="2">Twin-arginine translocation signal domain-containing protein</fullName>
    </submittedName>
</protein>
<evidence type="ECO:0000313" key="2">
    <source>
        <dbReference type="EMBL" id="MEW2362426.1"/>
    </source>
</evidence>
<dbReference type="NCBIfam" id="TIGR01409">
    <property type="entry name" value="TAT_signal_seq"/>
    <property type="match status" value="1"/>
</dbReference>
<feature type="signal peptide" evidence="1">
    <location>
        <begin position="1"/>
        <end position="28"/>
    </location>
</feature>
<gene>
    <name evidence="2" type="ORF">AB0887_10750</name>
</gene>
<feature type="chain" id="PRO_5046318577" evidence="1">
    <location>
        <begin position="29"/>
        <end position="376"/>
    </location>
</feature>
<organism evidence="2 3">
    <name type="scientific">Streptomyces huasconensis</name>
    <dbReference type="NCBI Taxonomy" id="1854574"/>
    <lineage>
        <taxon>Bacteria</taxon>
        <taxon>Bacillati</taxon>
        <taxon>Actinomycetota</taxon>
        <taxon>Actinomycetes</taxon>
        <taxon>Kitasatosporales</taxon>
        <taxon>Streptomycetaceae</taxon>
        <taxon>Streptomyces</taxon>
    </lineage>
</organism>
<sequence length="376" mass="39974">MVTRRGFIDGVSAAGAAALFGVPPSALAATAEDGAGTDTEVKARDAIREVNAGMRASYAALKSEMIRRLSPVIVVQNDATGGTFTLVRGGNPQQSVRPVPELFELAKSISHVPQGIFSILAAYLSDRLPNLPNACRIDPHDLDMVAFAGPRSDGWSGPLQSYAATLATARSQLGKANLPHQLEFSCGQILDEALQFIRDCVSSGTFDMASLQEFSAKTYPSIRTNMTYAAAAQISGVEGLMRSWRDLVGEKAWEDLYTVVLSIWTTSELNQASIIIRRCMNPAKVATHLIDLSTVEVPRDPVFVALDNLARIVQDNVSAETVFPTDPAIADAFKGKEDLLSVEILDQLGAPTGASALAPLAASACPVGKQKPHPAV</sequence>
<name>A0ABV3LSJ2_9ACTN</name>
<proteinExistence type="predicted"/>
<keyword evidence="1" id="KW-0732">Signal</keyword>
<reference evidence="2 3" key="1">
    <citation type="submission" date="2024-06" db="EMBL/GenBank/DDBJ databases">
        <title>The Natural Products Discovery Center: Release of the First 8490 Sequenced Strains for Exploring Actinobacteria Biosynthetic Diversity.</title>
        <authorList>
            <person name="Kalkreuter E."/>
            <person name="Kautsar S.A."/>
            <person name="Yang D."/>
            <person name="Bader C.D."/>
            <person name="Teijaro C.N."/>
            <person name="Fluegel L."/>
            <person name="Davis C.M."/>
            <person name="Simpson J.R."/>
            <person name="Lauterbach L."/>
            <person name="Steele A.D."/>
            <person name="Gui C."/>
            <person name="Meng S."/>
            <person name="Li G."/>
            <person name="Viehrig K."/>
            <person name="Ye F."/>
            <person name="Su P."/>
            <person name="Kiefer A.F."/>
            <person name="Nichols A."/>
            <person name="Cepeda A.J."/>
            <person name="Yan W."/>
            <person name="Fan B."/>
            <person name="Jiang Y."/>
            <person name="Adhikari A."/>
            <person name="Zheng C.-J."/>
            <person name="Schuster L."/>
            <person name="Cowan T.M."/>
            <person name="Smanski M.J."/>
            <person name="Chevrette M.G."/>
            <person name="De Carvalho L.P.S."/>
            <person name="Shen B."/>
        </authorList>
    </citation>
    <scope>NUCLEOTIDE SEQUENCE [LARGE SCALE GENOMIC DNA]</scope>
    <source>
        <strain evidence="2 3">NPDC047833</strain>
    </source>
</reference>
<comment type="caution">
    <text evidence="2">The sequence shown here is derived from an EMBL/GenBank/DDBJ whole genome shotgun (WGS) entry which is preliminary data.</text>
</comment>
<dbReference type="InterPro" id="IPR019546">
    <property type="entry name" value="TAT_signal_bac_arc"/>
</dbReference>
<dbReference type="Proteomes" id="UP001553843">
    <property type="component" value="Unassembled WGS sequence"/>
</dbReference>
<dbReference type="PROSITE" id="PS51318">
    <property type="entry name" value="TAT"/>
    <property type="match status" value="1"/>
</dbReference>
<evidence type="ECO:0000256" key="1">
    <source>
        <dbReference type="SAM" id="SignalP"/>
    </source>
</evidence>
<dbReference type="RefSeq" id="WP_359770691.1">
    <property type="nucleotide sequence ID" value="NZ_JBEYRR010000001.1"/>
</dbReference>